<sequence>MNRDQNHYSECEQCGAPLVSRDVPCPSCHARSVPAYAAMVPTLTVRLTDARPPKARRLPTRRVWSPTRALANPYAVVEDAAIVQSTYQRMREPLALAASALIVASAVYVGFIHNQDSEADGDPITVSGAISRPKSAPPVLAVQRPETAAPARATAVTAAPRVDTAPRLPAASTAESAAFASLPARRTAPAASAAGTMSAAPATAALTTASAQAKRNPDVAPPLTPEEKARADLARHLRAARASLQNNNLSATKARVAAAIAVQPQSRDAQNLRAAVNTREQQRDALLSLARGCGHIGRWDCVSLNAGSALGIDSSSKEARHLMTLAAQESALDSARTIEPATDTAPDTRDINLHH</sequence>
<evidence type="ECO:0000256" key="1">
    <source>
        <dbReference type="SAM" id="Phobius"/>
    </source>
</evidence>
<reference evidence="2" key="1">
    <citation type="submission" date="2023-07" db="EMBL/GenBank/DDBJ databases">
        <title>Sorghum-associated microbial communities from plants grown in Nebraska, USA.</title>
        <authorList>
            <person name="Schachtman D."/>
        </authorList>
    </citation>
    <scope>NUCLEOTIDE SEQUENCE</scope>
    <source>
        <strain evidence="2">DS1061</strain>
    </source>
</reference>
<feature type="transmembrane region" description="Helical" evidence="1">
    <location>
        <begin position="94"/>
        <end position="113"/>
    </location>
</feature>
<evidence type="ECO:0000313" key="3">
    <source>
        <dbReference type="Proteomes" id="UP001229486"/>
    </source>
</evidence>
<keyword evidence="1" id="KW-0472">Membrane</keyword>
<dbReference type="RefSeq" id="WP_392392556.1">
    <property type="nucleotide sequence ID" value="NZ_JAURTK010000001.1"/>
</dbReference>
<dbReference type="Proteomes" id="UP001229486">
    <property type="component" value="Unassembled WGS sequence"/>
</dbReference>
<comment type="caution">
    <text evidence="2">The sequence shown here is derived from an EMBL/GenBank/DDBJ whole genome shotgun (WGS) entry which is preliminary data.</text>
</comment>
<gene>
    <name evidence="2" type="ORF">J2793_000454</name>
</gene>
<accession>A0AB73I9R3</accession>
<keyword evidence="1" id="KW-0812">Transmembrane</keyword>
<name>A0AB73I9R3_9BURK</name>
<evidence type="ECO:0000313" key="2">
    <source>
        <dbReference type="EMBL" id="MDP9645032.1"/>
    </source>
</evidence>
<protein>
    <recommendedName>
        <fullName evidence="4">Zinc ribbon domain-containing protein</fullName>
    </recommendedName>
</protein>
<dbReference type="AlphaFoldDB" id="A0AB73I9R3"/>
<organism evidence="2 3">
    <name type="scientific">Paraburkholderia caledonica</name>
    <dbReference type="NCBI Taxonomy" id="134536"/>
    <lineage>
        <taxon>Bacteria</taxon>
        <taxon>Pseudomonadati</taxon>
        <taxon>Pseudomonadota</taxon>
        <taxon>Betaproteobacteria</taxon>
        <taxon>Burkholderiales</taxon>
        <taxon>Burkholderiaceae</taxon>
        <taxon>Paraburkholderia</taxon>
    </lineage>
</organism>
<dbReference type="EMBL" id="JAURTK010000001">
    <property type="protein sequence ID" value="MDP9645032.1"/>
    <property type="molecule type" value="Genomic_DNA"/>
</dbReference>
<proteinExistence type="predicted"/>
<evidence type="ECO:0008006" key="4">
    <source>
        <dbReference type="Google" id="ProtNLM"/>
    </source>
</evidence>
<keyword evidence="1" id="KW-1133">Transmembrane helix</keyword>